<reference evidence="1" key="1">
    <citation type="submission" date="2023-04" db="EMBL/GenBank/DDBJ databases">
        <title>Draft Genome sequencing of Naganishia species isolated from polar environments using Oxford Nanopore Technology.</title>
        <authorList>
            <person name="Leo P."/>
            <person name="Venkateswaran K."/>
        </authorList>
    </citation>
    <scope>NUCLEOTIDE SEQUENCE</scope>
    <source>
        <strain evidence="1">MNA-CCFEE 5423</strain>
    </source>
</reference>
<evidence type="ECO:0000313" key="1">
    <source>
        <dbReference type="EMBL" id="KAJ9107744.1"/>
    </source>
</evidence>
<evidence type="ECO:0000313" key="2">
    <source>
        <dbReference type="Proteomes" id="UP001227268"/>
    </source>
</evidence>
<sequence length="352" mass="37284">MASVEDLIATMNSGVHVGRQGYDLTALQAQLAKTLAYNPHAAVNHTLAPYQPISGTAHIPHAPVSSLTSVASTSFNGYAAAGTCSQQRPNGRPMPTPQVSFSGFDAQMYSSSYNSAAPGNGARRANGMSIGEEGDMDIEFEDMRDTDDGGAQGGWIPTGFQPHQFQAQQIPSHQQQCDSTSYDMSTSVDLGMAGQMSPRSRSRPRAAVMAFGNQQQNKGMQVSPSSGSDDFSAFAADAFAPVVQDRPSSSYGSNRGGNYAGAYDGSVEETRAEDTAKEGLKDGWEAFRRCTATGGNRSAFAITPTNRTAPGSPTITPRDYQHHYGGGDVDNDVSSPWSGRLRNRPRSGYGLG</sequence>
<dbReference type="EMBL" id="JASBWT010000002">
    <property type="protein sequence ID" value="KAJ9107744.1"/>
    <property type="molecule type" value="Genomic_DNA"/>
</dbReference>
<gene>
    <name evidence="1" type="ORF">QFC21_001205</name>
</gene>
<name>A0ACC2W967_9TREE</name>
<protein>
    <submittedName>
        <fullName evidence="1">Uncharacterized protein</fullName>
    </submittedName>
</protein>
<dbReference type="Proteomes" id="UP001227268">
    <property type="component" value="Unassembled WGS sequence"/>
</dbReference>
<proteinExistence type="predicted"/>
<organism evidence="1 2">
    <name type="scientific">Naganishia friedmannii</name>
    <dbReference type="NCBI Taxonomy" id="89922"/>
    <lineage>
        <taxon>Eukaryota</taxon>
        <taxon>Fungi</taxon>
        <taxon>Dikarya</taxon>
        <taxon>Basidiomycota</taxon>
        <taxon>Agaricomycotina</taxon>
        <taxon>Tremellomycetes</taxon>
        <taxon>Filobasidiales</taxon>
        <taxon>Filobasidiaceae</taxon>
        <taxon>Naganishia</taxon>
    </lineage>
</organism>
<keyword evidence="2" id="KW-1185">Reference proteome</keyword>
<accession>A0ACC2W967</accession>
<comment type="caution">
    <text evidence="1">The sequence shown here is derived from an EMBL/GenBank/DDBJ whole genome shotgun (WGS) entry which is preliminary data.</text>
</comment>